<dbReference type="AlphaFoldDB" id="A0A8C5AXK4"/>
<evidence type="ECO:0000256" key="4">
    <source>
        <dbReference type="ARBA" id="ARBA00022771"/>
    </source>
</evidence>
<dbReference type="InterPro" id="IPR001965">
    <property type="entry name" value="Znf_PHD"/>
</dbReference>
<dbReference type="PROSITE" id="PS50016">
    <property type="entry name" value="ZF_PHD_2"/>
    <property type="match status" value="2"/>
</dbReference>
<dbReference type="GeneTree" id="ENSGT00940000156707"/>
<dbReference type="CDD" id="cd15513">
    <property type="entry name" value="PHD5_KMT2C_like"/>
    <property type="match status" value="1"/>
</dbReference>
<reference evidence="12" key="1">
    <citation type="submission" date="2019-07" db="EMBL/GenBank/DDBJ databases">
        <authorList>
            <consortium name="Wellcome Sanger Institute Data Sharing"/>
        </authorList>
    </citation>
    <scope>NUCLEOTIDE SEQUENCE [LARGE SCALE GENOMIC DNA]</scope>
</reference>
<accession>A0A8C5AXK4</accession>
<feature type="compositionally biased region" description="Basic and acidic residues" evidence="10">
    <location>
        <begin position="47"/>
        <end position="57"/>
    </location>
</feature>
<keyword evidence="13" id="KW-1185">Reference proteome</keyword>
<dbReference type="Pfam" id="PF00628">
    <property type="entry name" value="PHD"/>
    <property type="match status" value="2"/>
</dbReference>
<evidence type="ECO:0000259" key="11">
    <source>
        <dbReference type="PROSITE" id="PS50016"/>
    </source>
</evidence>
<dbReference type="GO" id="GO:0003713">
    <property type="term" value="F:transcription coactivator activity"/>
    <property type="evidence" value="ECO:0007669"/>
    <property type="project" value="TreeGrafter"/>
</dbReference>
<feature type="region of interest" description="Disordered" evidence="10">
    <location>
        <begin position="182"/>
        <end position="244"/>
    </location>
</feature>
<feature type="compositionally biased region" description="Polar residues" evidence="10">
    <location>
        <begin position="11"/>
        <end position="23"/>
    </location>
</feature>
<evidence type="ECO:0000256" key="9">
    <source>
        <dbReference type="PROSITE-ProRule" id="PRU00146"/>
    </source>
</evidence>
<feature type="domain" description="PHD-type" evidence="11">
    <location>
        <begin position="284"/>
        <end position="337"/>
    </location>
</feature>
<keyword evidence="7" id="KW-0804">Transcription</keyword>
<evidence type="ECO:0000256" key="10">
    <source>
        <dbReference type="SAM" id="MobiDB-lite"/>
    </source>
</evidence>
<name>A0A8C5AXK4_GADMO</name>
<feature type="compositionally biased region" description="Basic residues" evidence="10">
    <location>
        <begin position="202"/>
        <end position="215"/>
    </location>
</feature>
<evidence type="ECO:0000256" key="5">
    <source>
        <dbReference type="ARBA" id="ARBA00022833"/>
    </source>
</evidence>
<dbReference type="Proteomes" id="UP000694546">
    <property type="component" value="Chromosome 1"/>
</dbReference>
<feature type="compositionally biased region" description="Acidic residues" evidence="10">
    <location>
        <begin position="96"/>
        <end position="117"/>
    </location>
</feature>
<dbReference type="Ensembl" id="ENSGMOT00000067718.1">
    <property type="protein sequence ID" value="ENSGMOP00000038293.1"/>
    <property type="gene ID" value="ENSGMOG00000036272.1"/>
</dbReference>
<keyword evidence="6" id="KW-0805">Transcription regulation</keyword>
<reference evidence="12" key="2">
    <citation type="submission" date="2025-08" db="UniProtKB">
        <authorList>
            <consortium name="Ensembl"/>
        </authorList>
    </citation>
    <scope>IDENTIFICATION</scope>
</reference>
<feature type="compositionally biased region" description="Basic and acidic residues" evidence="10">
    <location>
        <begin position="1"/>
        <end position="10"/>
    </location>
</feature>
<feature type="compositionally biased region" description="Basic and acidic residues" evidence="10">
    <location>
        <begin position="127"/>
        <end position="140"/>
    </location>
</feature>
<feature type="region of interest" description="Disordered" evidence="10">
    <location>
        <begin position="1"/>
        <end position="169"/>
    </location>
</feature>
<proteinExistence type="predicted"/>
<keyword evidence="2" id="KW-0479">Metal-binding</keyword>
<feature type="domain" description="PHD-type" evidence="11">
    <location>
        <begin position="334"/>
        <end position="380"/>
    </location>
</feature>
<evidence type="ECO:0000313" key="13">
    <source>
        <dbReference type="Proteomes" id="UP000694546"/>
    </source>
</evidence>
<dbReference type="GO" id="GO:0045944">
    <property type="term" value="P:positive regulation of transcription by RNA polymerase II"/>
    <property type="evidence" value="ECO:0007669"/>
    <property type="project" value="TreeGrafter"/>
</dbReference>
<sequence>MQGGDTRAEQRTISTTAPPSNQAPSTSTPEEEEEEEEEDEEDSEPMAVDREDQKKPDPCLGSSPPSPASPRPPSAPADTQGCPSADEADCRALPQSEEEEDEEEDEEEEEDDDEDGGEPMKCLRVKIKQEPVERQVKVELLDEASNMSPGDGSSSGFLGSPAEPDPQDFCLLPARRSRADSLLTETDDSLPFEPHKCDGEKLRRRGSPGRSRIKQGRGSGFPGKRRPRGGGGGGAGAGRGRGGRSRLKCVSASLYLTCEVEEEDEAMQNTVVLFSNTDKFVLLQDMCVVCGSFGKGAEGQLLACAQCAQCYHPYCVNSKITKMMLRKGWRCLECIVCEVCGKASDPSRLLLCDDCDVSYHTYCLDPPLHTVPKGGWKCKW</sequence>
<dbReference type="SMART" id="SM00249">
    <property type="entry name" value="PHD"/>
    <property type="match status" value="2"/>
</dbReference>
<protein>
    <recommendedName>
        <fullName evidence="11">PHD-type domain-containing protein</fullName>
    </recommendedName>
</protein>
<dbReference type="Gene3D" id="3.30.40.10">
    <property type="entry name" value="Zinc/RING finger domain, C3HC4 (zinc finger)"/>
    <property type="match status" value="2"/>
</dbReference>
<comment type="subcellular location">
    <subcellularLocation>
        <location evidence="1">Nucleus</location>
    </subcellularLocation>
</comment>
<evidence type="ECO:0000313" key="12">
    <source>
        <dbReference type="Ensembl" id="ENSGMOP00000038293.1"/>
    </source>
</evidence>
<dbReference type="InterPro" id="IPR013083">
    <property type="entry name" value="Znf_RING/FYVE/PHD"/>
</dbReference>
<dbReference type="PANTHER" id="PTHR45888:SF2">
    <property type="entry name" value="HISTONE-LYSINE N-METHYLTRANSFERASE 2D"/>
    <property type="match status" value="1"/>
</dbReference>
<reference evidence="12" key="3">
    <citation type="submission" date="2025-09" db="UniProtKB">
        <authorList>
            <consortium name="Ensembl"/>
        </authorList>
    </citation>
    <scope>IDENTIFICATION</scope>
</reference>
<dbReference type="GO" id="GO:0044666">
    <property type="term" value="C:MLL3/4 complex"/>
    <property type="evidence" value="ECO:0007669"/>
    <property type="project" value="TreeGrafter"/>
</dbReference>
<evidence type="ECO:0000256" key="7">
    <source>
        <dbReference type="ARBA" id="ARBA00023163"/>
    </source>
</evidence>
<dbReference type="FunFam" id="3.30.40.10:FF:001142">
    <property type="entry name" value="Histone-lysine N-methyltransferase"/>
    <property type="match status" value="1"/>
</dbReference>
<organism evidence="12 13">
    <name type="scientific">Gadus morhua</name>
    <name type="common">Atlantic cod</name>
    <dbReference type="NCBI Taxonomy" id="8049"/>
    <lineage>
        <taxon>Eukaryota</taxon>
        <taxon>Metazoa</taxon>
        <taxon>Chordata</taxon>
        <taxon>Craniata</taxon>
        <taxon>Vertebrata</taxon>
        <taxon>Euteleostomi</taxon>
        <taxon>Actinopterygii</taxon>
        <taxon>Neopterygii</taxon>
        <taxon>Teleostei</taxon>
        <taxon>Neoteleostei</taxon>
        <taxon>Acanthomorphata</taxon>
        <taxon>Zeiogadaria</taxon>
        <taxon>Gadariae</taxon>
        <taxon>Gadiformes</taxon>
        <taxon>Gadoidei</taxon>
        <taxon>Gadidae</taxon>
        <taxon>Gadus</taxon>
    </lineage>
</organism>
<dbReference type="SUPFAM" id="SSF57903">
    <property type="entry name" value="FYVE/PHD zinc finger"/>
    <property type="match status" value="2"/>
</dbReference>
<keyword evidence="5" id="KW-0862">Zinc</keyword>
<evidence type="ECO:0000256" key="3">
    <source>
        <dbReference type="ARBA" id="ARBA00022737"/>
    </source>
</evidence>
<keyword evidence="4 9" id="KW-0863">Zinc-finger</keyword>
<evidence type="ECO:0000256" key="8">
    <source>
        <dbReference type="ARBA" id="ARBA00023242"/>
    </source>
</evidence>
<evidence type="ECO:0000256" key="1">
    <source>
        <dbReference type="ARBA" id="ARBA00004123"/>
    </source>
</evidence>
<keyword evidence="3" id="KW-0677">Repeat</keyword>
<evidence type="ECO:0000256" key="2">
    <source>
        <dbReference type="ARBA" id="ARBA00022723"/>
    </source>
</evidence>
<dbReference type="OMA" id="LPFEPHK"/>
<feature type="compositionally biased region" description="Pro residues" evidence="10">
    <location>
        <begin position="64"/>
        <end position="75"/>
    </location>
</feature>
<feature type="compositionally biased region" description="Gly residues" evidence="10">
    <location>
        <begin position="229"/>
        <end position="240"/>
    </location>
</feature>
<dbReference type="InterPro" id="IPR019787">
    <property type="entry name" value="Znf_PHD-finger"/>
</dbReference>
<keyword evidence="8" id="KW-0539">Nucleus</keyword>
<feature type="compositionally biased region" description="Polar residues" evidence="10">
    <location>
        <begin position="145"/>
        <end position="157"/>
    </location>
</feature>
<evidence type="ECO:0000256" key="6">
    <source>
        <dbReference type="ARBA" id="ARBA00023015"/>
    </source>
</evidence>
<dbReference type="PANTHER" id="PTHR45888">
    <property type="entry name" value="HL01030P-RELATED"/>
    <property type="match status" value="1"/>
</dbReference>
<feature type="compositionally biased region" description="Acidic residues" evidence="10">
    <location>
        <begin position="29"/>
        <end position="44"/>
    </location>
</feature>
<dbReference type="InterPro" id="IPR011011">
    <property type="entry name" value="Znf_FYVE_PHD"/>
</dbReference>
<dbReference type="GO" id="GO:0008270">
    <property type="term" value="F:zinc ion binding"/>
    <property type="evidence" value="ECO:0007669"/>
    <property type="project" value="UniProtKB-KW"/>
</dbReference>
<dbReference type="GO" id="GO:0042800">
    <property type="term" value="F:histone H3K4 methyltransferase activity"/>
    <property type="evidence" value="ECO:0007669"/>
    <property type="project" value="TreeGrafter"/>
</dbReference>